<comment type="caution">
    <text evidence="7">The sequence shown here is derived from an EMBL/GenBank/DDBJ whole genome shotgun (WGS) entry which is preliminary data.</text>
</comment>
<evidence type="ECO:0000256" key="5">
    <source>
        <dbReference type="ARBA" id="ARBA00023295"/>
    </source>
</evidence>
<reference evidence="8" key="1">
    <citation type="journal article" date="2019" name="Int. J. Syst. Evol. Microbiol.">
        <title>The Global Catalogue of Microorganisms (GCM) 10K type strain sequencing project: providing services to taxonomists for standard genome sequencing and annotation.</title>
        <authorList>
            <consortium name="The Broad Institute Genomics Platform"/>
            <consortium name="The Broad Institute Genome Sequencing Center for Infectious Disease"/>
            <person name="Wu L."/>
            <person name="Ma J."/>
        </authorList>
    </citation>
    <scope>NUCLEOTIDE SEQUENCE [LARGE SCALE GENOMIC DNA]</scope>
    <source>
        <strain evidence="8">JCM 17498</strain>
    </source>
</reference>
<keyword evidence="8" id="KW-1185">Reference proteome</keyword>
<protein>
    <recommendedName>
        <fullName evidence="3 6">Arabinogalactan endo-beta-1,4-galactanase</fullName>
        <ecNumber evidence="3 6">3.2.1.89</ecNumber>
    </recommendedName>
</protein>
<accession>A0ABP7EBY1</accession>
<dbReference type="EC" id="3.2.1.89" evidence="3 6"/>
<dbReference type="PROSITE" id="PS51318">
    <property type="entry name" value="TAT"/>
    <property type="match status" value="1"/>
</dbReference>
<dbReference type="SUPFAM" id="SSF51445">
    <property type="entry name" value="(Trans)glycosidases"/>
    <property type="match status" value="1"/>
</dbReference>
<evidence type="ECO:0000313" key="7">
    <source>
        <dbReference type="EMBL" id="GAA3716271.1"/>
    </source>
</evidence>
<evidence type="ECO:0000256" key="2">
    <source>
        <dbReference type="ARBA" id="ARBA00010687"/>
    </source>
</evidence>
<evidence type="ECO:0000313" key="8">
    <source>
        <dbReference type="Proteomes" id="UP001500523"/>
    </source>
</evidence>
<comment type="catalytic activity">
    <reaction evidence="1 6">
        <text>The enzyme specifically hydrolyzes (1-&gt;4)-beta-D-galactosidic linkages in type I arabinogalactans.</text>
        <dbReference type="EC" id="3.2.1.89"/>
    </reaction>
</comment>
<dbReference type="Gene3D" id="3.20.20.80">
    <property type="entry name" value="Glycosidases"/>
    <property type="match status" value="1"/>
</dbReference>
<dbReference type="Proteomes" id="UP001500523">
    <property type="component" value="Unassembled WGS sequence"/>
</dbReference>
<dbReference type="InterPro" id="IPR017853">
    <property type="entry name" value="GH"/>
</dbReference>
<dbReference type="PANTHER" id="PTHR34983:SF1">
    <property type="entry name" value="ARABINOGALACTAN ENDO-BETA-1,4-GALACTANASE A"/>
    <property type="match status" value="1"/>
</dbReference>
<name>A0ABP7EBY1_9SPHN</name>
<evidence type="ECO:0000256" key="4">
    <source>
        <dbReference type="ARBA" id="ARBA00022801"/>
    </source>
</evidence>
<dbReference type="EMBL" id="BAABBF010000006">
    <property type="protein sequence ID" value="GAA3716271.1"/>
    <property type="molecule type" value="Genomic_DNA"/>
</dbReference>
<dbReference type="InterPro" id="IPR006311">
    <property type="entry name" value="TAT_signal"/>
</dbReference>
<proteinExistence type="inferred from homology"/>
<dbReference type="InterPro" id="IPR011683">
    <property type="entry name" value="Glyco_hydro_53"/>
</dbReference>
<keyword evidence="5 6" id="KW-0326">Glycosidase</keyword>
<gene>
    <name evidence="7" type="ORF">GCM10022268_25930</name>
</gene>
<evidence type="ECO:0000256" key="1">
    <source>
        <dbReference type="ARBA" id="ARBA00001695"/>
    </source>
</evidence>
<evidence type="ECO:0000256" key="3">
    <source>
        <dbReference type="ARBA" id="ARBA00012556"/>
    </source>
</evidence>
<dbReference type="Pfam" id="PF07745">
    <property type="entry name" value="Glyco_hydro_53"/>
    <property type="match status" value="1"/>
</dbReference>
<organism evidence="7 8">
    <name type="scientific">Sphingomonas cynarae</name>
    <dbReference type="NCBI Taxonomy" id="930197"/>
    <lineage>
        <taxon>Bacteria</taxon>
        <taxon>Pseudomonadati</taxon>
        <taxon>Pseudomonadota</taxon>
        <taxon>Alphaproteobacteria</taxon>
        <taxon>Sphingomonadales</taxon>
        <taxon>Sphingomonadaceae</taxon>
        <taxon>Sphingomonas</taxon>
    </lineage>
</organism>
<dbReference type="RefSeq" id="WP_344693837.1">
    <property type="nucleotide sequence ID" value="NZ_BAABBF010000006.1"/>
</dbReference>
<dbReference type="PANTHER" id="PTHR34983">
    <property type="entry name" value="ARABINOGALACTAN ENDO-BETA-1,4-GALACTANASE A"/>
    <property type="match status" value="1"/>
</dbReference>
<sequence length="408" mass="44050">MPDHISPIDRRGFVAGGLGTVAGLALPSSVAGARAVAGRPRPYLLGADISWLPEDEAAGATYRYEGKTWDLLTLLRRIGFNAIKVRTFVDPAAAGGYSADAPTARWAGLERTVALGRRAKAAGFDFTLSLHFSDDWADPQKQVKPAAWATMSPVALAAAVEAYSRRTVAALVAAGATPDMVVVGNETTFGMMWPEGRVPLTRPTGNPVTDKTHLDPGRVGGFDGFAALLKAGIAGARAAAPGTRIVLHNHLGRHWPILRDWADALRARDVRFDAIGLSCYQQAAEGDWARSFTEFCRRYPDLGLLVAEYSSRKRYVNDLVHDLPNGQGWGSFIWEPTRHQEAIFDRGGRNAGEGPRPNLIAQGLNSAEAPGDGVPATQRRRTYGVGGQYEGNEFLALYRRIASDYGLR</sequence>
<evidence type="ECO:0000256" key="6">
    <source>
        <dbReference type="RuleBase" id="RU361192"/>
    </source>
</evidence>
<comment type="similarity">
    <text evidence="2 6">Belongs to the glycosyl hydrolase 53 family.</text>
</comment>
<keyword evidence="4 6" id="KW-0378">Hydrolase</keyword>